<gene>
    <name evidence="2" type="ORF">M441DRAFT_359758</name>
</gene>
<keyword evidence="3" id="KW-1185">Reference proteome</keyword>
<proteinExistence type="predicted"/>
<keyword evidence="1" id="KW-1133">Transmembrane helix</keyword>
<organism evidence="2 3">
    <name type="scientific">Trichoderma asperellum (strain ATCC 204424 / CBS 433.97 / NBRC 101777)</name>
    <dbReference type="NCBI Taxonomy" id="1042311"/>
    <lineage>
        <taxon>Eukaryota</taxon>
        <taxon>Fungi</taxon>
        <taxon>Dikarya</taxon>
        <taxon>Ascomycota</taxon>
        <taxon>Pezizomycotina</taxon>
        <taxon>Sordariomycetes</taxon>
        <taxon>Hypocreomycetidae</taxon>
        <taxon>Hypocreales</taxon>
        <taxon>Hypocreaceae</taxon>
        <taxon>Trichoderma</taxon>
    </lineage>
</organism>
<evidence type="ECO:0000256" key="1">
    <source>
        <dbReference type="SAM" id="Phobius"/>
    </source>
</evidence>
<accession>A0A2T3ZDF3</accession>
<name>A0A2T3ZDF3_TRIA4</name>
<reference evidence="2 3" key="1">
    <citation type="submission" date="2016-07" db="EMBL/GenBank/DDBJ databases">
        <title>Multiple horizontal gene transfer events from other fungi enriched the ability of initially mycotrophic Trichoderma (Ascomycota) to feed on dead plant biomass.</title>
        <authorList>
            <consortium name="DOE Joint Genome Institute"/>
            <person name="Aerts A."/>
            <person name="Atanasova L."/>
            <person name="Chenthamara K."/>
            <person name="Zhang J."/>
            <person name="Grujic M."/>
            <person name="Henrissat B."/>
            <person name="Kuo A."/>
            <person name="Salamov A."/>
            <person name="Lipzen A."/>
            <person name="Labutti K."/>
            <person name="Barry K."/>
            <person name="Miao Y."/>
            <person name="Rahimi M.J."/>
            <person name="Shen Q."/>
            <person name="Grigoriev I.V."/>
            <person name="Kubicek C.P."/>
            <person name="Druzhinina I.S."/>
        </authorList>
    </citation>
    <scope>NUCLEOTIDE SEQUENCE [LARGE SCALE GENOMIC DNA]</scope>
    <source>
        <strain evidence="2 3">CBS 433.97</strain>
    </source>
</reference>
<evidence type="ECO:0000313" key="2">
    <source>
        <dbReference type="EMBL" id="PTB42829.1"/>
    </source>
</evidence>
<keyword evidence="1" id="KW-0812">Transmembrane</keyword>
<dbReference type="Proteomes" id="UP000240493">
    <property type="component" value="Unassembled WGS sequence"/>
</dbReference>
<evidence type="ECO:0000313" key="3">
    <source>
        <dbReference type="Proteomes" id="UP000240493"/>
    </source>
</evidence>
<sequence>MPNSMTDVTQTADNNISNRLLLTPGLPLPSLTVSPFLFLHREARRGAAGKMTRHRMVMWEACVIPPFRCIFKKKKKKKEKLKTNVKKRTPVALAGLLTDYSQMRRRCL</sequence>
<protein>
    <submittedName>
        <fullName evidence="2">Uncharacterized protein</fullName>
    </submittedName>
</protein>
<feature type="transmembrane region" description="Helical" evidence="1">
    <location>
        <begin position="20"/>
        <end position="39"/>
    </location>
</feature>
<dbReference type="AlphaFoldDB" id="A0A2T3ZDF3"/>
<dbReference type="EMBL" id="KZ679259">
    <property type="protein sequence ID" value="PTB42829.1"/>
    <property type="molecule type" value="Genomic_DNA"/>
</dbReference>
<keyword evidence="1" id="KW-0472">Membrane</keyword>